<dbReference type="Pfam" id="PF19631">
    <property type="entry name" value="Trypco2"/>
    <property type="match status" value="1"/>
</dbReference>
<comment type="caution">
    <text evidence="2">The sequence shown here is derived from an EMBL/GenBank/DDBJ whole genome shotgun (WGS) entry which is preliminary data.</text>
</comment>
<dbReference type="EMBL" id="BOMI01000002">
    <property type="protein sequence ID" value="GID71499.1"/>
    <property type="molecule type" value="Genomic_DNA"/>
</dbReference>
<name>A0ABQ3XUS6_9ACTN</name>
<sequence>MDDAVELADVISQVRHDLSRAMWSGERSDVRFEAETIELTLTIGVERNAKPGGKVKLVVFEAGADLERKKINTQQVRVVMRPVKADGSGEALLIEGADEDDET</sequence>
<evidence type="ECO:0000313" key="2">
    <source>
        <dbReference type="EMBL" id="GID71499.1"/>
    </source>
</evidence>
<reference evidence="2 3" key="1">
    <citation type="submission" date="2021-01" db="EMBL/GenBank/DDBJ databases">
        <title>Whole genome shotgun sequence of Actinoplanes deccanensis NBRC 13994.</title>
        <authorList>
            <person name="Komaki H."/>
            <person name="Tamura T."/>
        </authorList>
    </citation>
    <scope>NUCLEOTIDE SEQUENCE [LARGE SCALE GENOMIC DNA]</scope>
    <source>
        <strain evidence="2 3">NBRC 13994</strain>
    </source>
</reference>
<dbReference type="Proteomes" id="UP000609879">
    <property type="component" value="Unassembled WGS sequence"/>
</dbReference>
<gene>
    <name evidence="2" type="ORF">Ade02nite_01400</name>
</gene>
<keyword evidence="3" id="KW-1185">Reference proteome</keyword>
<protein>
    <recommendedName>
        <fullName evidence="1">Trypsin-co-occurring domain-containing protein</fullName>
    </recommendedName>
</protein>
<feature type="domain" description="Trypsin-co-occurring" evidence="1">
    <location>
        <begin position="5"/>
        <end position="82"/>
    </location>
</feature>
<dbReference type="InterPro" id="IPR045608">
    <property type="entry name" value="Trypco2"/>
</dbReference>
<dbReference type="RefSeq" id="WP_203759454.1">
    <property type="nucleotide sequence ID" value="NZ_BAAABO010000004.1"/>
</dbReference>
<organism evidence="2 3">
    <name type="scientific">Paractinoplanes deccanensis</name>
    <dbReference type="NCBI Taxonomy" id="113561"/>
    <lineage>
        <taxon>Bacteria</taxon>
        <taxon>Bacillati</taxon>
        <taxon>Actinomycetota</taxon>
        <taxon>Actinomycetes</taxon>
        <taxon>Micromonosporales</taxon>
        <taxon>Micromonosporaceae</taxon>
        <taxon>Paractinoplanes</taxon>
    </lineage>
</organism>
<proteinExistence type="predicted"/>
<evidence type="ECO:0000259" key="1">
    <source>
        <dbReference type="Pfam" id="PF19631"/>
    </source>
</evidence>
<accession>A0ABQ3XUS6</accession>
<evidence type="ECO:0000313" key="3">
    <source>
        <dbReference type="Proteomes" id="UP000609879"/>
    </source>
</evidence>